<evidence type="ECO:0000313" key="3">
    <source>
        <dbReference type="Proteomes" id="UP000481360"/>
    </source>
</evidence>
<accession>A0A7C9RV35</accession>
<dbReference type="Pfam" id="PF13556">
    <property type="entry name" value="HTH_30"/>
    <property type="match status" value="1"/>
</dbReference>
<dbReference type="Gene3D" id="1.10.10.2840">
    <property type="entry name" value="PucR C-terminal helix-turn-helix domain"/>
    <property type="match status" value="1"/>
</dbReference>
<gene>
    <name evidence="2" type="ORF">G7043_35365</name>
</gene>
<dbReference type="InterPro" id="IPR051448">
    <property type="entry name" value="CdaR-like_regulators"/>
</dbReference>
<evidence type="ECO:0000259" key="1">
    <source>
        <dbReference type="Pfam" id="PF13556"/>
    </source>
</evidence>
<keyword evidence="3" id="KW-1185">Reference proteome</keyword>
<dbReference type="InterPro" id="IPR042070">
    <property type="entry name" value="PucR_C-HTH_sf"/>
</dbReference>
<protein>
    <submittedName>
        <fullName evidence="2">PucR family transcriptional regulator</fullName>
    </submittedName>
</protein>
<feature type="domain" description="PucR C-terminal helix-turn-helix" evidence="1">
    <location>
        <begin position="281"/>
        <end position="338"/>
    </location>
</feature>
<dbReference type="AlphaFoldDB" id="A0A7C9RV35"/>
<reference evidence="2 3" key="1">
    <citation type="submission" date="2020-03" db="EMBL/GenBank/DDBJ databases">
        <title>Isolation and identification of active actinomycetes.</title>
        <authorList>
            <person name="Sun X."/>
        </authorList>
    </citation>
    <scope>NUCLEOTIDE SEQUENCE [LARGE SCALE GENOMIC DNA]</scope>
    <source>
        <strain evidence="2 3">NEAU-D13</strain>
    </source>
</reference>
<proteinExistence type="predicted"/>
<comment type="caution">
    <text evidence="2">The sequence shown here is derived from an EMBL/GenBank/DDBJ whole genome shotgun (WGS) entry which is preliminary data.</text>
</comment>
<dbReference type="Proteomes" id="UP000481360">
    <property type="component" value="Unassembled WGS sequence"/>
</dbReference>
<organism evidence="2 3">
    <name type="scientific">Lentzea alba</name>
    <dbReference type="NCBI Taxonomy" id="2714351"/>
    <lineage>
        <taxon>Bacteria</taxon>
        <taxon>Bacillati</taxon>
        <taxon>Actinomycetota</taxon>
        <taxon>Actinomycetes</taxon>
        <taxon>Pseudonocardiales</taxon>
        <taxon>Pseudonocardiaceae</taxon>
        <taxon>Lentzea</taxon>
    </lineage>
</organism>
<sequence>MLEIGTVVTAPDTFARRVLPVYEAALAGENFWTADTAAEVRDVGALWAGSGGELDVLLDTVTIMASQLMGAALRDNHLARHEHCPLVRRFGDACGRVAIELVQGFHRVAGRDGSAATPPTPSELALLLLTGQFAGTETSGARVAAAYAVVAVRLRGTTADVAESAFRRCGGPGTLTLLSGESGYVLLPAQSEEDAARACARAASLVRPHGMWAAVVWTDSEGVPQGREAASDVLSLVTALRMPPGEYRRRDVLVEYAALRSPQAARFCRRLIEPVMEVDVLRETLEALIAEDGNRTRAAQRLIIHRSTIDYRLLRIEQLTGHSPSTVTGLRALTAAYALHSLVAQDQGVDIGLGLARGA</sequence>
<dbReference type="InterPro" id="IPR025736">
    <property type="entry name" value="PucR_C-HTH_dom"/>
</dbReference>
<dbReference type="PANTHER" id="PTHR33744">
    <property type="entry name" value="CARBOHYDRATE DIACID REGULATOR"/>
    <property type="match status" value="1"/>
</dbReference>
<dbReference type="RefSeq" id="WP_166053019.1">
    <property type="nucleotide sequence ID" value="NZ_JAAMPJ010000012.1"/>
</dbReference>
<dbReference type="EMBL" id="JAAMPJ010000012">
    <property type="protein sequence ID" value="NGY64205.1"/>
    <property type="molecule type" value="Genomic_DNA"/>
</dbReference>
<evidence type="ECO:0000313" key="2">
    <source>
        <dbReference type="EMBL" id="NGY64205.1"/>
    </source>
</evidence>
<dbReference type="PANTHER" id="PTHR33744:SF7">
    <property type="entry name" value="PUCR FAMILY TRANSCRIPTIONAL REGULATOR"/>
    <property type="match status" value="1"/>
</dbReference>
<name>A0A7C9RV35_9PSEU</name>